<keyword evidence="2" id="KW-1185">Reference proteome</keyword>
<dbReference type="Proteomes" id="UP000828048">
    <property type="component" value="Chromosome 2"/>
</dbReference>
<comment type="caution">
    <text evidence="1">The sequence shown here is derived from an EMBL/GenBank/DDBJ whole genome shotgun (WGS) entry which is preliminary data.</text>
</comment>
<sequence length="275" mass="31151">MFWALIVDGSVSFFSSLYFINDINTPKNRYQVLWHYISWLMSLSEMNVGDRRPFFMETVKADDNAKLGKGPSKPAPKFIGNLIAFLLNLIGPKGLEFARYSLDYHTIRNYLYTTRTWGKERADKHMPSYAKKLSTFINVFPPTTLHQSQSSPNSFSDEDGRDRLSVMAPSQKKSRKNVRDPTWDHCERAATEVDSDGVHNTRSPRTTLACECCALLKYRRKGMKGIKLFPPSDKVGSGWLHLTTALTGPGIVSLGWLWTSLNGDKCRALNSCIRA</sequence>
<name>A0ACB7WZC0_9ERIC</name>
<evidence type="ECO:0000313" key="2">
    <source>
        <dbReference type="Proteomes" id="UP000828048"/>
    </source>
</evidence>
<reference evidence="1 2" key="1">
    <citation type="journal article" date="2021" name="Hortic Res">
        <title>High-quality reference genome and annotation aids understanding of berry development for evergreen blueberry (Vaccinium darrowii).</title>
        <authorList>
            <person name="Yu J."/>
            <person name="Hulse-Kemp A.M."/>
            <person name="Babiker E."/>
            <person name="Staton M."/>
        </authorList>
    </citation>
    <scope>NUCLEOTIDE SEQUENCE [LARGE SCALE GENOMIC DNA]</scope>
    <source>
        <strain evidence="2">cv. NJ 8807/NJ 8810</strain>
        <tissue evidence="1">Young leaf</tissue>
    </source>
</reference>
<gene>
    <name evidence="1" type="ORF">Vadar_009647</name>
</gene>
<proteinExistence type="predicted"/>
<organism evidence="1 2">
    <name type="scientific">Vaccinium darrowii</name>
    <dbReference type="NCBI Taxonomy" id="229202"/>
    <lineage>
        <taxon>Eukaryota</taxon>
        <taxon>Viridiplantae</taxon>
        <taxon>Streptophyta</taxon>
        <taxon>Embryophyta</taxon>
        <taxon>Tracheophyta</taxon>
        <taxon>Spermatophyta</taxon>
        <taxon>Magnoliopsida</taxon>
        <taxon>eudicotyledons</taxon>
        <taxon>Gunneridae</taxon>
        <taxon>Pentapetalae</taxon>
        <taxon>asterids</taxon>
        <taxon>Ericales</taxon>
        <taxon>Ericaceae</taxon>
        <taxon>Vaccinioideae</taxon>
        <taxon>Vaccinieae</taxon>
        <taxon>Vaccinium</taxon>
    </lineage>
</organism>
<evidence type="ECO:0000313" key="1">
    <source>
        <dbReference type="EMBL" id="KAH7833779.1"/>
    </source>
</evidence>
<accession>A0ACB7WZC0</accession>
<dbReference type="EMBL" id="CM037152">
    <property type="protein sequence ID" value="KAH7833779.1"/>
    <property type="molecule type" value="Genomic_DNA"/>
</dbReference>
<protein>
    <submittedName>
        <fullName evidence="1">Uncharacterized protein</fullName>
    </submittedName>
</protein>